<dbReference type="STRING" id="1622118.Lupro_07445"/>
<name>A0A0X8G6T4_9FLAO</name>
<organism evidence="2 3">
    <name type="scientific">Lutibacter profundi</name>
    <dbReference type="NCBI Taxonomy" id="1622118"/>
    <lineage>
        <taxon>Bacteria</taxon>
        <taxon>Pseudomonadati</taxon>
        <taxon>Bacteroidota</taxon>
        <taxon>Flavobacteriia</taxon>
        <taxon>Flavobacteriales</taxon>
        <taxon>Flavobacteriaceae</taxon>
        <taxon>Lutibacter</taxon>
    </lineage>
</organism>
<evidence type="ECO:0000313" key="3">
    <source>
        <dbReference type="Proteomes" id="UP000059672"/>
    </source>
</evidence>
<dbReference type="PANTHER" id="PTHR33930">
    <property type="entry name" value="ALKYL HYDROPEROXIDE REDUCTASE AHPD"/>
    <property type="match status" value="1"/>
</dbReference>
<dbReference type="SUPFAM" id="SSF69118">
    <property type="entry name" value="AhpD-like"/>
    <property type="match status" value="1"/>
</dbReference>
<dbReference type="InterPro" id="IPR029032">
    <property type="entry name" value="AhpD-like"/>
</dbReference>
<dbReference type="Gene3D" id="1.20.1290.10">
    <property type="entry name" value="AhpD-like"/>
    <property type="match status" value="1"/>
</dbReference>
<dbReference type="Proteomes" id="UP000059672">
    <property type="component" value="Chromosome"/>
</dbReference>
<reference evidence="3" key="1">
    <citation type="submission" date="2015-12" db="EMBL/GenBank/DDBJ databases">
        <title>Complete genome sequence of Lutibacter profundus strain LP1.</title>
        <authorList>
            <person name="Wissuwa J."/>
            <person name="Le Moine Bauer S."/>
            <person name="Stokke R."/>
            <person name="Dahle H."/>
            <person name="Steen I.H."/>
        </authorList>
    </citation>
    <scope>NUCLEOTIDE SEQUENCE [LARGE SCALE GENOMIC DNA]</scope>
    <source>
        <strain evidence="3">LP1</strain>
    </source>
</reference>
<dbReference type="EMBL" id="CP013355">
    <property type="protein sequence ID" value="AMC11090.1"/>
    <property type="molecule type" value="Genomic_DNA"/>
</dbReference>
<proteinExistence type="predicted"/>
<dbReference type="RefSeq" id="WP_068208122.1">
    <property type="nucleotide sequence ID" value="NZ_CP013355.1"/>
</dbReference>
<dbReference type="InterPro" id="IPR003779">
    <property type="entry name" value="CMD-like"/>
</dbReference>
<keyword evidence="3" id="KW-1185">Reference proteome</keyword>
<evidence type="ECO:0000313" key="2">
    <source>
        <dbReference type="EMBL" id="AMC11090.1"/>
    </source>
</evidence>
<dbReference type="AlphaFoldDB" id="A0A0X8G6T4"/>
<feature type="domain" description="Carboxymuconolactone decarboxylase-like" evidence="1">
    <location>
        <begin position="42"/>
        <end position="102"/>
    </location>
</feature>
<gene>
    <name evidence="2" type="ORF">Lupro_07445</name>
</gene>
<dbReference type="KEGG" id="lut:Lupro_07445"/>
<reference evidence="2 3" key="2">
    <citation type="journal article" date="2016" name="Int. J. Syst. Evol. Microbiol.">
        <title>Lutibacter profundi sp. nov., isolated from a deep-sea hydrothermal system on the Arctic Mid-Ocean Ridge and emended description of the genus Lutibacter.</title>
        <authorList>
            <person name="Le Moine Bauer S."/>
            <person name="Roalkvam I."/>
            <person name="Steen I.H."/>
            <person name="Dahle H."/>
        </authorList>
    </citation>
    <scope>NUCLEOTIDE SEQUENCE [LARGE SCALE GENOMIC DNA]</scope>
    <source>
        <strain evidence="2 3">LP1</strain>
    </source>
</reference>
<dbReference type="GO" id="GO:0051920">
    <property type="term" value="F:peroxiredoxin activity"/>
    <property type="evidence" value="ECO:0007669"/>
    <property type="project" value="InterPro"/>
</dbReference>
<dbReference type="Pfam" id="PF02627">
    <property type="entry name" value="CMD"/>
    <property type="match status" value="1"/>
</dbReference>
<accession>A0A0X8G6T4</accession>
<protein>
    <recommendedName>
        <fullName evidence="1">Carboxymuconolactone decarboxylase-like domain-containing protein</fullName>
    </recommendedName>
</protein>
<sequence length="120" mass="13550">METQKPTVPQIISKMKESMNGELPNVVKLVSEKMPEMLYEQIRSNMFAMPENGALENETRTLIYLGVAIATGSKTCIKAMLNKAKAQNISKEKLIETYKVVRYAESSRVMGNAEMLFEEL</sequence>
<dbReference type="OrthoDB" id="32395at2"/>
<evidence type="ECO:0000259" key="1">
    <source>
        <dbReference type="Pfam" id="PF02627"/>
    </source>
</evidence>
<dbReference type="PANTHER" id="PTHR33930:SF2">
    <property type="entry name" value="BLR3452 PROTEIN"/>
    <property type="match status" value="1"/>
</dbReference>